<dbReference type="SUPFAM" id="SSF55120">
    <property type="entry name" value="Pseudouridine synthase"/>
    <property type="match status" value="1"/>
</dbReference>
<comment type="caution">
    <text evidence="7">The sequence shown here is derived from an EMBL/GenBank/DDBJ whole genome shotgun (WGS) entry which is preliminary data.</text>
</comment>
<dbReference type="Gene3D" id="3.30.70.3190">
    <property type="match status" value="1"/>
</dbReference>
<evidence type="ECO:0000313" key="7">
    <source>
        <dbReference type="EMBL" id="GFR46897.1"/>
    </source>
</evidence>
<feature type="region of interest" description="Disordered" evidence="5">
    <location>
        <begin position="353"/>
        <end position="376"/>
    </location>
</feature>
<keyword evidence="3" id="KW-0819">tRNA processing</keyword>
<reference evidence="7 8" key="1">
    <citation type="journal article" date="2021" name="Sci. Rep.">
        <title>Genome sequencing of the multicellular alga Astrephomene provides insights into convergent evolution of germ-soma differentiation.</title>
        <authorList>
            <person name="Yamashita S."/>
            <person name="Yamamoto K."/>
            <person name="Matsuzaki R."/>
            <person name="Suzuki S."/>
            <person name="Yamaguchi H."/>
            <person name="Hirooka S."/>
            <person name="Minakuchi Y."/>
            <person name="Miyagishima S."/>
            <person name="Kawachi M."/>
            <person name="Toyoda A."/>
            <person name="Nozaki H."/>
        </authorList>
    </citation>
    <scope>NUCLEOTIDE SEQUENCE [LARGE SCALE GENOMIC DNA]</scope>
    <source>
        <strain evidence="7 8">NIES-4017</strain>
    </source>
</reference>
<feature type="non-terminal residue" evidence="7">
    <location>
        <position position="1"/>
    </location>
</feature>
<dbReference type="GO" id="GO:0031119">
    <property type="term" value="P:tRNA pseudouridine synthesis"/>
    <property type="evidence" value="ECO:0007669"/>
    <property type="project" value="TreeGrafter"/>
</dbReference>
<evidence type="ECO:0000256" key="3">
    <source>
        <dbReference type="ARBA" id="ARBA00022694"/>
    </source>
</evidence>
<dbReference type="AlphaFoldDB" id="A0AAD3HN60"/>
<dbReference type="Pfam" id="PF21238">
    <property type="entry name" value="Pus10_C"/>
    <property type="match status" value="1"/>
</dbReference>
<evidence type="ECO:0000313" key="8">
    <source>
        <dbReference type="Proteomes" id="UP001054857"/>
    </source>
</evidence>
<evidence type="ECO:0000256" key="5">
    <source>
        <dbReference type="SAM" id="MobiDB-lite"/>
    </source>
</evidence>
<dbReference type="InterPro" id="IPR048741">
    <property type="entry name" value="Pus10-like_C"/>
</dbReference>
<comment type="similarity">
    <text evidence="1">Belongs to the pseudouridine synthase Pus10 family.</text>
</comment>
<gene>
    <name evidence="7" type="ORF">Agub_g8541</name>
</gene>
<dbReference type="FunFam" id="3.30.70.2510:FF:000001">
    <property type="entry name" value="tRNA pseudouridine synthase Pus10"/>
    <property type="match status" value="1"/>
</dbReference>
<dbReference type="InterPro" id="IPR039894">
    <property type="entry name" value="Pus10-like"/>
</dbReference>
<dbReference type="PANTHER" id="PTHR21568:SF0">
    <property type="entry name" value="TRNA PSEUDOURIDINE SYNTHASE PUS10"/>
    <property type="match status" value="1"/>
</dbReference>
<keyword evidence="4" id="KW-0413">Isomerase</keyword>
<dbReference type="Gene3D" id="3.30.70.2510">
    <property type="match status" value="1"/>
</dbReference>
<sequence length="376" mass="39587">TRPKVPESRLRSMTAEQAAHAVAALPRQVVLRLFPWPPPPCPLAPAAAAQTQQQAPQAPAAAAAAAASEHASEPTSGSPAAAQAAASGAAAAAPTTADSAAADVASASGAAWWPSVHVRAVRQPILLAGRYCKLRRHMPQSPWFDMSTGARIGGSVSVQEVLQEWLLPLYGCAGAKMVTGGREDADVRMLGAGRPFVLELQAPLRGHPPSDTFRRLEQRMLESKCGVSAQGLSPCGRSALDAIKAAEEVKEKTYRALCWAAPAPSPQQLAGLLAAGRVEAQQDTPVRVLHRRAAKVRPKWLRVEAAEAVAGKPGYFVITLRTQAGAYVKEFCHGDFGRCRPSLGDLLAQLAREEQQQQPQVQQQQTAGGAAEAEAG</sequence>
<dbReference type="GO" id="GO:0160148">
    <property type="term" value="F:tRNA pseudouridine(55) synthase activity"/>
    <property type="evidence" value="ECO:0007669"/>
    <property type="project" value="UniProtKB-EC"/>
</dbReference>
<keyword evidence="8" id="KW-1185">Reference proteome</keyword>
<feature type="compositionally biased region" description="Low complexity" evidence="5">
    <location>
        <begin position="74"/>
        <end position="83"/>
    </location>
</feature>
<dbReference type="EC" id="5.4.99.25" evidence="2"/>
<feature type="non-terminal residue" evidence="7">
    <location>
        <position position="376"/>
    </location>
</feature>
<evidence type="ECO:0000256" key="2">
    <source>
        <dbReference type="ARBA" id="ARBA00012787"/>
    </source>
</evidence>
<dbReference type="InterPro" id="IPR020103">
    <property type="entry name" value="PsdUridine_synth_cat_dom_sf"/>
</dbReference>
<protein>
    <recommendedName>
        <fullName evidence="2">tRNA pseudouridine(55) synthase</fullName>
        <ecNumber evidence="2">5.4.99.25</ecNumber>
    </recommendedName>
</protein>
<feature type="domain" description="Pus10-like C-terminal" evidence="6">
    <location>
        <begin position="127"/>
        <end position="348"/>
    </location>
</feature>
<proteinExistence type="inferred from homology"/>
<dbReference type="Proteomes" id="UP001054857">
    <property type="component" value="Unassembled WGS sequence"/>
</dbReference>
<feature type="compositionally biased region" description="Low complexity" evidence="5">
    <location>
        <begin position="44"/>
        <end position="67"/>
    </location>
</feature>
<dbReference type="EMBL" id="BMAR01000016">
    <property type="protein sequence ID" value="GFR46897.1"/>
    <property type="molecule type" value="Genomic_DNA"/>
</dbReference>
<evidence type="ECO:0000256" key="1">
    <source>
        <dbReference type="ARBA" id="ARBA00009652"/>
    </source>
</evidence>
<feature type="region of interest" description="Disordered" evidence="5">
    <location>
        <begin position="44"/>
        <end position="83"/>
    </location>
</feature>
<dbReference type="PANTHER" id="PTHR21568">
    <property type="entry name" value="TRNA PSEUDOURIDINE SYNTHASE PUS10"/>
    <property type="match status" value="1"/>
</dbReference>
<dbReference type="GO" id="GO:0003723">
    <property type="term" value="F:RNA binding"/>
    <property type="evidence" value="ECO:0007669"/>
    <property type="project" value="InterPro"/>
</dbReference>
<evidence type="ECO:0000256" key="4">
    <source>
        <dbReference type="ARBA" id="ARBA00023235"/>
    </source>
</evidence>
<name>A0AAD3HN60_9CHLO</name>
<evidence type="ECO:0000259" key="6">
    <source>
        <dbReference type="Pfam" id="PF21238"/>
    </source>
</evidence>
<accession>A0AAD3HN60</accession>
<organism evidence="7 8">
    <name type="scientific">Astrephomene gubernaculifera</name>
    <dbReference type="NCBI Taxonomy" id="47775"/>
    <lineage>
        <taxon>Eukaryota</taxon>
        <taxon>Viridiplantae</taxon>
        <taxon>Chlorophyta</taxon>
        <taxon>core chlorophytes</taxon>
        <taxon>Chlorophyceae</taxon>
        <taxon>CS clade</taxon>
        <taxon>Chlamydomonadales</taxon>
        <taxon>Astrephomenaceae</taxon>
        <taxon>Astrephomene</taxon>
    </lineage>
</organism>